<feature type="domain" description="PBP" evidence="3">
    <location>
        <begin position="226"/>
        <end position="491"/>
    </location>
</feature>
<dbReference type="PANTHER" id="PTHR30570">
    <property type="entry name" value="PERIPLASMIC PHOSPHATE BINDING COMPONENT OF PHOSPHATE ABC TRANSPORTER"/>
    <property type="match status" value="1"/>
</dbReference>
<proteinExistence type="predicted"/>
<evidence type="ECO:0000313" key="5">
    <source>
        <dbReference type="Proteomes" id="UP000283128"/>
    </source>
</evidence>
<dbReference type="EMBL" id="RZYA01000003">
    <property type="protein sequence ID" value="RVU27483.1"/>
    <property type="molecule type" value="Genomic_DNA"/>
</dbReference>
<organism evidence="4 5">
    <name type="scientific">Streptomyces antnestii</name>
    <dbReference type="NCBI Taxonomy" id="2494256"/>
    <lineage>
        <taxon>Bacteria</taxon>
        <taxon>Bacillati</taxon>
        <taxon>Actinomycetota</taxon>
        <taxon>Actinomycetes</taxon>
        <taxon>Kitasatosporales</taxon>
        <taxon>Streptomycetaceae</taxon>
        <taxon>Streptomyces</taxon>
    </lineage>
</organism>
<feature type="transmembrane region" description="Helical" evidence="2">
    <location>
        <begin position="12"/>
        <end position="29"/>
    </location>
</feature>
<dbReference type="Proteomes" id="UP000283128">
    <property type="component" value="Unassembled WGS sequence"/>
</dbReference>
<protein>
    <submittedName>
        <fullName evidence="4">Phosphate ABC transporter substrate-binding protein</fullName>
    </submittedName>
</protein>
<name>A0A437PZ32_9ACTN</name>
<keyword evidence="5" id="KW-1185">Reference proteome</keyword>
<keyword evidence="2" id="KW-1133">Transmembrane helix</keyword>
<comment type="caution">
    <text evidence="4">The sequence shown here is derived from an EMBL/GenBank/DDBJ whole genome shotgun (WGS) entry which is preliminary data.</text>
</comment>
<dbReference type="Gene3D" id="3.40.190.10">
    <property type="entry name" value="Periplasmic binding protein-like II"/>
    <property type="match status" value="2"/>
</dbReference>
<dbReference type="InterPro" id="IPR024370">
    <property type="entry name" value="PBP_domain"/>
</dbReference>
<gene>
    <name evidence="4" type="ORF">EOT10_10005</name>
</gene>
<sequence length="518" mass="54796">MGWLKDAQNLVAIATTVLSIGASLALWYVERRKQHSKRIGHRIQMDIPLSRALSEDLPGADGLIPRRNITEDTTLVLLRIENDGAATITDGDYISQPPGLTVTFSGRRITDAYPVQPALTSNTARQIRLDARPVYTPGENTLLLPPVALNTGDYYKLLVMLRGGDAGTTVSVEGRLGDGTVHPSPSPHPDDKPPLFSPLGRWTVGILGTGMAILLLLATLPNPVPQPRGCAAGSLTLTGSSAFRPAMEALRAAYTRDCHDARIDVATSSSGTGVRQLLESDTEGTPGTPGAAVIAFSDGRTTESDPEHKLRSEKVAAMAFALIVNDAVTVGGKPLRGLTVGQVRRLYSGDITDWSAVGGPDLPVRTVRRTGSSGTRGAFEARVLGRRDAFPTSSSDCRTKDLVPASPVLRCEEHNTGDLLDRVAHVDGTIGYAAPPEGTPRKGSHTLRLNGLGPSGENITKGYPFHAVEYAYTIGDPADGSLADSFLDFLTQGAADRVIARAGHLSCTSPDGYAACRG</sequence>
<evidence type="ECO:0000256" key="2">
    <source>
        <dbReference type="SAM" id="Phobius"/>
    </source>
</evidence>
<keyword evidence="2" id="KW-0812">Transmembrane</keyword>
<dbReference type="SUPFAM" id="SSF53850">
    <property type="entry name" value="Periplasmic binding protein-like II"/>
    <property type="match status" value="1"/>
</dbReference>
<dbReference type="OrthoDB" id="9790048at2"/>
<evidence type="ECO:0000259" key="3">
    <source>
        <dbReference type="Pfam" id="PF12849"/>
    </source>
</evidence>
<evidence type="ECO:0000256" key="1">
    <source>
        <dbReference type="ARBA" id="ARBA00022729"/>
    </source>
</evidence>
<dbReference type="AlphaFoldDB" id="A0A437PZ32"/>
<dbReference type="PANTHER" id="PTHR30570:SF1">
    <property type="entry name" value="PHOSPHATE-BINDING PROTEIN PSTS"/>
    <property type="match status" value="1"/>
</dbReference>
<accession>A0A437PZ32</accession>
<keyword evidence="1" id="KW-0732">Signal</keyword>
<evidence type="ECO:0000313" key="4">
    <source>
        <dbReference type="EMBL" id="RVU27483.1"/>
    </source>
</evidence>
<dbReference type="InterPro" id="IPR050811">
    <property type="entry name" value="Phosphate_ABC_transporter"/>
</dbReference>
<dbReference type="RefSeq" id="WP_127827741.1">
    <property type="nucleotide sequence ID" value="NZ_RZYA01000003.1"/>
</dbReference>
<reference evidence="4 5" key="1">
    <citation type="submission" date="2019-01" db="EMBL/GenBank/DDBJ databases">
        <title>Genome sequences of Streptomyces and Rhizobium isolates collected from root and soil.</title>
        <authorList>
            <person name="Chhettri S."/>
            <person name="Sevigny J.L."/>
            <person name="Sen A."/>
            <person name="Ennis N."/>
            <person name="Tisa L."/>
        </authorList>
    </citation>
    <scope>NUCLEOTIDE SEQUENCE [LARGE SCALE GENOMIC DNA]</scope>
    <source>
        <strain evidence="4 5">San01</strain>
    </source>
</reference>
<dbReference type="Pfam" id="PF12849">
    <property type="entry name" value="PBP_like_2"/>
    <property type="match status" value="1"/>
</dbReference>
<keyword evidence="2" id="KW-0472">Membrane</keyword>
<feature type="transmembrane region" description="Helical" evidence="2">
    <location>
        <begin position="202"/>
        <end position="220"/>
    </location>
</feature>